<keyword evidence="9" id="KW-1185">Reference proteome</keyword>
<sequence length="949" mass="104873">MSAESTSLGKRKEREDETPDPHKGSTIFVSNLPYSATSTDLNTLFSDLGPVRSAFVVLDHSTGSSKGVGYVSFAIKEDAQAAFDKVNEHGEGILLDGRKLRAAWPDSSKQHHNKDAPKNESVKNQPKPPRQPPASKQPAGPKDPLAIRTIVVSGLPTSLDSKTLWKKMRKYKGAEKADWPIQKDGVEDSSTAHVLFATPAAASEAVNKLHAHVFKGSLLSVTLKKRLDGLAKPIAKAALKKLKQESTEETSASSSKSVVPAPSRASRLIVRNLPWNITEQDLRSVFLPYGPIHSIHIPLAPPKESEVKPEGDAKPRQKGYAFVWMLSKKDAEKAVEGANGTKVSAGMADALVRDKQKKKKLRREEKKIKEIEKARKEKAAKETKEGGEDEEEGDEEQSEGEVEEVASERVIAVDWALSKEKWEEAKTKMQEEEYEQASGEEDEEKVSGSGEEDSGDESDSHIGVHEGDDSDGSEDDDDDDKMDVDEPPTGRPTLPPPETGTTLFVRNVPFEATEEELRTTFRAFGPLRYARVTMDRETGRSRGTGFVCFWNKADADKAVEQSDILRAETTGGEGAAPKKNPFKLPSLLTPDPSASVAKNLVLHGRTMDVIRAVTRDEAGKLKEEGERRREKADKRNMYLLREGIILPNTPAAEGMSPAEVDKRTQSFNARRALLKSNPSLYVSRTRLSVRQLPLFVTERMLKRLAIHAVRAFETEVKAKQREGLSADELTEPVAEDEDADAAKKIAKPKGKGRNTGVQQAKIVRQQDRVDAATGKGRSRGYGFLEMTTHADALRVLRWANNNAGVIKLFETWWKEEVEDLIKHEKSKPTTDGRLERLKKLLEDDDRRKAKGSLIMEFSIENVQVVKRRAAHQQESKAETSGADVKKAKRSKSSAPPKKEAADDERPLKKRHTTDSEAKESSGSSTKGGDQLGSLIGRKRKERKSKKGKS</sequence>
<gene>
    <name evidence="8" type="ORF">BXZ70DRAFT_717635</name>
</gene>
<evidence type="ECO:0000256" key="3">
    <source>
        <dbReference type="ARBA" id="ARBA00022884"/>
    </source>
</evidence>
<evidence type="ECO:0000256" key="2">
    <source>
        <dbReference type="ARBA" id="ARBA00022737"/>
    </source>
</evidence>
<dbReference type="OrthoDB" id="267048at2759"/>
<comment type="subcellular location">
    <subcellularLocation>
        <location evidence="1">Nucleus</location>
    </subcellularLocation>
</comment>
<comment type="caution">
    <text evidence="8">The sequence shown here is derived from an EMBL/GenBank/DDBJ whole genome shotgun (WGS) entry which is preliminary data.</text>
</comment>
<dbReference type="FunFam" id="3.30.70.330:FF:000406">
    <property type="entry name" value="Related to Nucleolar protein NOP4"/>
    <property type="match status" value="1"/>
</dbReference>
<feature type="compositionally biased region" description="Basic and acidic residues" evidence="6">
    <location>
        <begin position="10"/>
        <end position="23"/>
    </location>
</feature>
<feature type="region of interest" description="Disordered" evidence="6">
    <location>
        <begin position="372"/>
        <end position="502"/>
    </location>
</feature>
<dbReference type="InterPro" id="IPR012677">
    <property type="entry name" value="Nucleotide-bd_a/b_plait_sf"/>
</dbReference>
<feature type="domain" description="RRM" evidence="7">
    <location>
        <begin position="25"/>
        <end position="107"/>
    </location>
</feature>
<dbReference type="PANTHER" id="PTHR48039">
    <property type="entry name" value="RNA-BINDING MOTIF PROTEIN 14B"/>
    <property type="match status" value="1"/>
</dbReference>
<keyword evidence="3 5" id="KW-0694">RNA-binding</keyword>
<name>A0A8K0XS32_9AGAR</name>
<evidence type="ECO:0000256" key="5">
    <source>
        <dbReference type="PROSITE-ProRule" id="PRU00176"/>
    </source>
</evidence>
<accession>A0A8K0XS32</accession>
<dbReference type="InterPro" id="IPR034808">
    <property type="entry name" value="Nop4p_RRM3"/>
</dbReference>
<organism evidence="8 9">
    <name type="scientific">Cristinia sonorae</name>
    <dbReference type="NCBI Taxonomy" id="1940300"/>
    <lineage>
        <taxon>Eukaryota</taxon>
        <taxon>Fungi</taxon>
        <taxon>Dikarya</taxon>
        <taxon>Basidiomycota</taxon>
        <taxon>Agaricomycotina</taxon>
        <taxon>Agaricomycetes</taxon>
        <taxon>Agaricomycetidae</taxon>
        <taxon>Agaricales</taxon>
        <taxon>Pleurotineae</taxon>
        <taxon>Stephanosporaceae</taxon>
        <taxon>Cristinia</taxon>
    </lineage>
</organism>
<keyword evidence="2" id="KW-0677">Repeat</keyword>
<evidence type="ECO:0000313" key="8">
    <source>
        <dbReference type="EMBL" id="KAH8103307.1"/>
    </source>
</evidence>
<feature type="region of interest" description="Disordered" evidence="6">
    <location>
        <begin position="868"/>
        <end position="949"/>
    </location>
</feature>
<reference evidence="8" key="1">
    <citation type="journal article" date="2021" name="New Phytol.">
        <title>Evolutionary innovations through gain and loss of genes in the ectomycorrhizal Boletales.</title>
        <authorList>
            <person name="Wu G."/>
            <person name="Miyauchi S."/>
            <person name="Morin E."/>
            <person name="Kuo A."/>
            <person name="Drula E."/>
            <person name="Varga T."/>
            <person name="Kohler A."/>
            <person name="Feng B."/>
            <person name="Cao Y."/>
            <person name="Lipzen A."/>
            <person name="Daum C."/>
            <person name="Hundley H."/>
            <person name="Pangilinan J."/>
            <person name="Johnson J."/>
            <person name="Barry K."/>
            <person name="LaButti K."/>
            <person name="Ng V."/>
            <person name="Ahrendt S."/>
            <person name="Min B."/>
            <person name="Choi I.G."/>
            <person name="Park H."/>
            <person name="Plett J.M."/>
            <person name="Magnuson J."/>
            <person name="Spatafora J.W."/>
            <person name="Nagy L.G."/>
            <person name="Henrissat B."/>
            <person name="Grigoriev I.V."/>
            <person name="Yang Z.L."/>
            <person name="Xu J."/>
            <person name="Martin F.M."/>
        </authorList>
    </citation>
    <scope>NUCLEOTIDE SEQUENCE</scope>
    <source>
        <strain evidence="8">KKN 215</strain>
    </source>
</reference>
<feature type="region of interest" description="Disordered" evidence="6">
    <location>
        <begin position="104"/>
        <end position="143"/>
    </location>
</feature>
<feature type="compositionally biased region" description="Basic and acidic residues" evidence="6">
    <location>
        <begin position="417"/>
        <end position="431"/>
    </location>
</feature>
<feature type="domain" description="RRM" evidence="7">
    <location>
        <begin position="266"/>
        <end position="366"/>
    </location>
</feature>
<proteinExistence type="predicted"/>
<dbReference type="SMART" id="SM00360">
    <property type="entry name" value="RRM"/>
    <property type="match status" value="5"/>
</dbReference>
<dbReference type="Gene3D" id="3.30.70.330">
    <property type="match status" value="5"/>
</dbReference>
<evidence type="ECO:0000259" key="7">
    <source>
        <dbReference type="PROSITE" id="PS50102"/>
    </source>
</evidence>
<evidence type="ECO:0000256" key="6">
    <source>
        <dbReference type="SAM" id="MobiDB-lite"/>
    </source>
</evidence>
<dbReference type="SUPFAM" id="SSF54928">
    <property type="entry name" value="RNA-binding domain, RBD"/>
    <property type="match status" value="2"/>
</dbReference>
<evidence type="ECO:0000256" key="4">
    <source>
        <dbReference type="ARBA" id="ARBA00023242"/>
    </source>
</evidence>
<feature type="domain" description="RRM" evidence="7">
    <location>
        <begin position="501"/>
        <end position="614"/>
    </location>
</feature>
<feature type="compositionally biased region" description="Pro residues" evidence="6">
    <location>
        <begin position="489"/>
        <end position="498"/>
    </location>
</feature>
<feature type="compositionally biased region" description="Basic and acidic residues" evidence="6">
    <location>
        <begin position="372"/>
        <end position="386"/>
    </location>
</feature>
<feature type="compositionally biased region" description="Basic and acidic residues" evidence="6">
    <location>
        <begin position="458"/>
        <end position="467"/>
    </location>
</feature>
<dbReference type="InterPro" id="IPR000504">
    <property type="entry name" value="RRM_dom"/>
</dbReference>
<dbReference type="PROSITE" id="PS50102">
    <property type="entry name" value="RRM"/>
    <property type="match status" value="3"/>
</dbReference>
<protein>
    <submittedName>
        <fullName evidence="8">RNA-binding domain-containing protein</fullName>
    </submittedName>
</protein>
<dbReference type="PANTHER" id="PTHR48039:SF5">
    <property type="entry name" value="RNA-BINDING PROTEIN 28"/>
    <property type="match status" value="1"/>
</dbReference>
<dbReference type="CDD" id="cd00590">
    <property type="entry name" value="RRM_SF"/>
    <property type="match status" value="1"/>
</dbReference>
<dbReference type="InterPro" id="IPR051945">
    <property type="entry name" value="RRM_MRD1_RNA_proc_ribogen"/>
</dbReference>
<feature type="compositionally biased region" description="Basic residues" evidence="6">
    <location>
        <begin position="936"/>
        <end position="949"/>
    </location>
</feature>
<feature type="compositionally biased region" description="Acidic residues" evidence="6">
    <location>
        <begin position="468"/>
        <end position="486"/>
    </location>
</feature>
<evidence type="ECO:0000256" key="1">
    <source>
        <dbReference type="ARBA" id="ARBA00004123"/>
    </source>
</evidence>
<dbReference type="Pfam" id="PF00076">
    <property type="entry name" value="RRM_1"/>
    <property type="match status" value="3"/>
</dbReference>
<dbReference type="Proteomes" id="UP000813824">
    <property type="component" value="Unassembled WGS sequence"/>
</dbReference>
<dbReference type="AlphaFoldDB" id="A0A8K0XS32"/>
<feature type="region of interest" description="Disordered" evidence="6">
    <location>
        <begin position="1"/>
        <end position="28"/>
    </location>
</feature>
<evidence type="ECO:0000313" key="9">
    <source>
        <dbReference type="Proteomes" id="UP000813824"/>
    </source>
</evidence>
<feature type="compositionally biased region" description="Acidic residues" evidence="6">
    <location>
        <begin position="728"/>
        <end position="739"/>
    </location>
</feature>
<feature type="region of interest" description="Disordered" evidence="6">
    <location>
        <begin position="721"/>
        <end position="774"/>
    </location>
</feature>
<feature type="compositionally biased region" description="Basic and acidic residues" evidence="6">
    <location>
        <begin position="896"/>
        <end position="919"/>
    </location>
</feature>
<dbReference type="EMBL" id="JAEVFJ010000007">
    <property type="protein sequence ID" value="KAH8103307.1"/>
    <property type="molecule type" value="Genomic_DNA"/>
</dbReference>
<dbReference type="InterPro" id="IPR035979">
    <property type="entry name" value="RBD_domain_sf"/>
</dbReference>
<feature type="compositionally biased region" description="Acidic residues" evidence="6">
    <location>
        <begin position="387"/>
        <end position="405"/>
    </location>
</feature>
<dbReference type="GO" id="GO:0005730">
    <property type="term" value="C:nucleolus"/>
    <property type="evidence" value="ECO:0007669"/>
    <property type="project" value="TreeGrafter"/>
</dbReference>
<dbReference type="GO" id="GO:0003729">
    <property type="term" value="F:mRNA binding"/>
    <property type="evidence" value="ECO:0007669"/>
    <property type="project" value="TreeGrafter"/>
</dbReference>
<keyword evidence="4" id="KW-0539">Nucleus</keyword>
<dbReference type="CDD" id="cd12676">
    <property type="entry name" value="RRM3_Nop4p"/>
    <property type="match status" value="1"/>
</dbReference>
<feature type="compositionally biased region" description="Acidic residues" evidence="6">
    <location>
        <begin position="432"/>
        <end position="457"/>
    </location>
</feature>